<dbReference type="RefSeq" id="WP_227183938.1">
    <property type="nucleotide sequence ID" value="NZ_JAJCIQ010000025.1"/>
</dbReference>
<comment type="caution">
    <text evidence="1">The sequence shown here is derived from an EMBL/GenBank/DDBJ whole genome shotgun (WGS) entry which is preliminary data.</text>
</comment>
<reference evidence="1 2" key="1">
    <citation type="submission" date="2021-10" db="EMBL/GenBank/DDBJ databases">
        <title>Collection of gut derived symbiotic bacterial strains cultured from healthy donors.</title>
        <authorList>
            <person name="Lin H."/>
            <person name="Littmann E."/>
            <person name="Kohout C."/>
            <person name="Pamer E.G."/>
        </authorList>
    </citation>
    <scope>NUCLEOTIDE SEQUENCE [LARGE SCALE GENOMIC DNA]</scope>
    <source>
        <strain evidence="1 2">DFI.1.165</strain>
    </source>
</reference>
<dbReference type="EMBL" id="JAJCIS010000026">
    <property type="protein sequence ID" value="MCB7389450.1"/>
    <property type="molecule type" value="Genomic_DNA"/>
</dbReference>
<evidence type="ECO:0000313" key="2">
    <source>
        <dbReference type="Proteomes" id="UP001299546"/>
    </source>
</evidence>
<dbReference type="Proteomes" id="UP001299546">
    <property type="component" value="Unassembled WGS sequence"/>
</dbReference>
<name>A0ABS8DLW7_9FIRM</name>
<gene>
    <name evidence="1" type="ORF">LIZ65_19395</name>
</gene>
<evidence type="ECO:0000313" key="1">
    <source>
        <dbReference type="EMBL" id="MCB7389450.1"/>
    </source>
</evidence>
<proteinExistence type="predicted"/>
<sequence>MGNLYTDNLIGTVIGLSVADDWEGARREWRIVGCEVDETHSATCVCGKEGLRYVYTIANTETGETLSPIGSSCIKKFEQSDMDEELAGWQQAIKLMEEAARIGKEDYVHLHSGSYSRKLLYFLYEQDAFRPTKYNGYDGYNDYLFLLDMFNGGFCSEAQERKCQAIIMQSIYPWLRNLWKKSKSQKGKIDNGK</sequence>
<accession>A0ABS8DLW7</accession>
<protein>
    <submittedName>
        <fullName evidence="1">Uncharacterized protein</fullName>
    </submittedName>
</protein>
<organism evidence="1 2">
    <name type="scientific">Bariatricus massiliensis</name>
    <dbReference type="NCBI Taxonomy" id="1745713"/>
    <lineage>
        <taxon>Bacteria</taxon>
        <taxon>Bacillati</taxon>
        <taxon>Bacillota</taxon>
        <taxon>Clostridia</taxon>
        <taxon>Lachnospirales</taxon>
        <taxon>Lachnospiraceae</taxon>
        <taxon>Bariatricus</taxon>
    </lineage>
</organism>
<keyword evidence="2" id="KW-1185">Reference proteome</keyword>